<dbReference type="GO" id="GO:0005524">
    <property type="term" value="F:ATP binding"/>
    <property type="evidence" value="ECO:0007669"/>
    <property type="project" value="UniProtKB-KW"/>
</dbReference>
<feature type="compositionally biased region" description="Acidic residues" evidence="3">
    <location>
        <begin position="182"/>
        <end position="199"/>
    </location>
</feature>
<dbReference type="GO" id="GO:0000027">
    <property type="term" value="P:ribosomal large subunit assembly"/>
    <property type="evidence" value="ECO:0007669"/>
    <property type="project" value="TreeGrafter"/>
</dbReference>
<dbReference type="GO" id="GO:0000055">
    <property type="term" value="P:ribosomal large subunit export from nucleus"/>
    <property type="evidence" value="ECO:0007669"/>
    <property type="project" value="TreeGrafter"/>
</dbReference>
<keyword evidence="2" id="KW-0067">ATP-binding</keyword>
<reference evidence="6" key="1">
    <citation type="journal article" date="2013" name="Genome Announc.">
        <title>Draft genome sequence of the ascomycete Phaeoacremonium aleophilum strain UCR-PA7, a causal agent of the esca disease complex in grapevines.</title>
        <authorList>
            <person name="Blanco-Ulate B."/>
            <person name="Rolshausen P."/>
            <person name="Cantu D."/>
        </authorList>
    </citation>
    <scope>NUCLEOTIDE SEQUENCE [LARGE SCALE GENOMIC DNA]</scope>
    <source>
        <strain evidence="6">UCR-PA7</strain>
    </source>
</reference>
<feature type="compositionally biased region" description="Acidic residues" evidence="3">
    <location>
        <begin position="500"/>
        <end position="510"/>
    </location>
</feature>
<dbReference type="GO" id="GO:0005634">
    <property type="term" value="C:nucleus"/>
    <property type="evidence" value="ECO:0007669"/>
    <property type="project" value="TreeGrafter"/>
</dbReference>
<dbReference type="eggNOG" id="KOG1808">
    <property type="taxonomic scope" value="Eukaryota"/>
</dbReference>
<dbReference type="GeneID" id="19321579"/>
<feature type="compositionally biased region" description="Basic and acidic residues" evidence="3">
    <location>
        <begin position="490"/>
        <end position="499"/>
    </location>
</feature>
<feature type="compositionally biased region" description="Acidic residues" evidence="3">
    <location>
        <begin position="279"/>
        <end position="315"/>
    </location>
</feature>
<feature type="compositionally biased region" description="Acidic residues" evidence="3">
    <location>
        <begin position="72"/>
        <end position="89"/>
    </location>
</feature>
<feature type="compositionally biased region" description="Acidic residues" evidence="3">
    <location>
        <begin position="111"/>
        <end position="128"/>
    </location>
</feature>
<dbReference type="InterPro" id="IPR036465">
    <property type="entry name" value="vWFA_dom_sf"/>
</dbReference>
<dbReference type="PROSITE" id="PS50234">
    <property type="entry name" value="VWFA"/>
    <property type="match status" value="1"/>
</dbReference>
<evidence type="ECO:0000256" key="3">
    <source>
        <dbReference type="SAM" id="MobiDB-lite"/>
    </source>
</evidence>
<keyword evidence="1" id="KW-0547">Nucleotide-binding</keyword>
<dbReference type="SUPFAM" id="SSF53300">
    <property type="entry name" value="vWA-like"/>
    <property type="match status" value="1"/>
</dbReference>
<organism evidence="5 6">
    <name type="scientific">Phaeoacremonium minimum (strain UCR-PA7)</name>
    <name type="common">Esca disease fungus</name>
    <name type="synonym">Togninia minima</name>
    <dbReference type="NCBI Taxonomy" id="1286976"/>
    <lineage>
        <taxon>Eukaryota</taxon>
        <taxon>Fungi</taxon>
        <taxon>Dikarya</taxon>
        <taxon>Ascomycota</taxon>
        <taxon>Pezizomycotina</taxon>
        <taxon>Sordariomycetes</taxon>
        <taxon>Sordariomycetidae</taxon>
        <taxon>Togniniales</taxon>
        <taxon>Togniniaceae</taxon>
        <taxon>Phaeoacremonium</taxon>
    </lineage>
</organism>
<feature type="compositionally biased region" description="Basic and acidic residues" evidence="3">
    <location>
        <begin position="542"/>
        <end position="562"/>
    </location>
</feature>
<feature type="region of interest" description="Disordered" evidence="3">
    <location>
        <begin position="1"/>
        <end position="567"/>
    </location>
</feature>
<dbReference type="GO" id="GO:0030687">
    <property type="term" value="C:preribosome, large subunit precursor"/>
    <property type="evidence" value="ECO:0007669"/>
    <property type="project" value="TreeGrafter"/>
</dbReference>
<gene>
    <name evidence="5" type="ORF">UCRPA7_1431</name>
</gene>
<keyword evidence="6" id="KW-1185">Reference proteome</keyword>
<feature type="domain" description="VWFA" evidence="4">
    <location>
        <begin position="662"/>
        <end position="867"/>
    </location>
</feature>
<dbReference type="RefSeq" id="XP_007912203.1">
    <property type="nucleotide sequence ID" value="XM_007914012.1"/>
</dbReference>
<evidence type="ECO:0000313" key="6">
    <source>
        <dbReference type="Proteomes" id="UP000014074"/>
    </source>
</evidence>
<feature type="compositionally biased region" description="Polar residues" evidence="3">
    <location>
        <begin position="1"/>
        <end position="13"/>
    </location>
</feature>
<dbReference type="KEGG" id="tmn:UCRPA7_1431"/>
<accession>R8BUK9</accession>
<feature type="compositionally biased region" description="Basic and acidic residues" evidence="3">
    <location>
        <begin position="242"/>
        <end position="258"/>
    </location>
</feature>
<dbReference type="Proteomes" id="UP000014074">
    <property type="component" value="Unassembled WGS sequence"/>
</dbReference>
<sequence>MAYNLSRSFTQLASEGFCTPQEKSNETSGDSGKLESGTGLGDGEGADDISKDIQPDEDLSELAQEPDKERDGEIEDEKDAVDMANEEMEGQMGDAGGEEEDDDNNSKSGDENEEDEMDEEVGDVDDLDPTAVDEKMWDGDEEDADKDQQGDQSKGQKKDDEQMAADGADKKDDQPEKMNEPGEPEVDEEIGPEQDDVVPQDELNRQDQNVQENETLALPDEMEIDKNQDSASSVDDGDLDALSEKQDDTEEQSMKEPETESVVDGDDLPDTNQEIIDKDNEESEALPEGEELPIDDDNFDMDIDEQDGPEDIEEQDQIKQESLDNANADQNAAPSDVKSGAGQEQDAIEERANEQDSQNKASQRDRGEMGQNAEDQETAAGNEGSMSRLDEDRSQNDENKPSETSESQPFKQLGDAMERWYRNQKDIKNSTEDEDRPPQQDKSEAEMMKQEFQHLQNDDSAADAEALGTASEEEVRPIDDSMAIDDETRDTESRLLPEDIEKEETEQDQDMNDKELTSLDEQETPMQEDSRSGVATRQGAFNRDRSPSPDETIPADKEDKTIQETSTQLSITHITDRDRSLRDYSESLEQWASFQTKTHPLSLALTSQLRLILTPSQSTKLSGSYRTGKRLNIKKIIPYIASSYKRDKIWMRRSIPTKRAYQILLCVDDSRSMGETTSGGLALESLVMVSRSLAMLEAGQVGVLGFGADVFTAHELTEPFASHDAGARVLQKFSFEQDRTDICLLIRQTIDQFRAARLQSGSRGSEDLWQLALILSDGLTPSSAHDKIRRLLREAMEERIMIVFIIMDDSSKKKGDSVLELKEAKFVKDEYGQSNVVIERYLDTFPFQYYLIVHNLEDLPGALAGLLRTWFAEVNS</sequence>
<feature type="compositionally biased region" description="Basic and acidic residues" evidence="3">
    <location>
        <begin position="388"/>
        <end position="403"/>
    </location>
</feature>
<feature type="compositionally biased region" description="Polar residues" evidence="3">
    <location>
        <begin position="323"/>
        <end position="333"/>
    </location>
</feature>
<dbReference type="PANTHER" id="PTHR48103:SF2">
    <property type="entry name" value="MIDASIN"/>
    <property type="match status" value="1"/>
</dbReference>
<evidence type="ECO:0000256" key="1">
    <source>
        <dbReference type="ARBA" id="ARBA00022741"/>
    </source>
</evidence>
<dbReference type="InterPro" id="IPR002035">
    <property type="entry name" value="VWF_A"/>
</dbReference>
<feature type="compositionally biased region" description="Acidic residues" evidence="3">
    <location>
        <begin position="259"/>
        <end position="269"/>
    </location>
</feature>
<dbReference type="HOGENOM" id="CLU_004483_1_0_1"/>
<name>R8BUK9_PHAM7</name>
<dbReference type="PANTHER" id="PTHR48103">
    <property type="entry name" value="MIDASIN-RELATED"/>
    <property type="match status" value="1"/>
</dbReference>
<protein>
    <submittedName>
        <fullName evidence="5">Putative midasin protein</fullName>
    </submittedName>
</protein>
<feature type="compositionally biased region" description="Basic and acidic residues" evidence="3">
    <location>
        <begin position="146"/>
        <end position="180"/>
    </location>
</feature>
<proteinExistence type="predicted"/>
<dbReference type="OrthoDB" id="5186at2759"/>
<feature type="compositionally biased region" description="Basic and acidic residues" evidence="3">
    <location>
        <begin position="416"/>
        <end position="452"/>
    </location>
</feature>
<dbReference type="AlphaFoldDB" id="R8BUK9"/>
<evidence type="ECO:0000313" key="5">
    <source>
        <dbReference type="EMBL" id="EOO03061.1"/>
    </source>
</evidence>
<evidence type="ECO:0000256" key="2">
    <source>
        <dbReference type="ARBA" id="ARBA00022840"/>
    </source>
</evidence>
<evidence type="ECO:0000259" key="4">
    <source>
        <dbReference type="PROSITE" id="PS50234"/>
    </source>
</evidence>
<dbReference type="EMBL" id="KB932877">
    <property type="protein sequence ID" value="EOO03061.1"/>
    <property type="molecule type" value="Genomic_DNA"/>
</dbReference>